<evidence type="ECO:0000313" key="15">
    <source>
        <dbReference type="Proteomes" id="UP000837857"/>
    </source>
</evidence>
<keyword evidence="8 12" id="KW-0406">Ion transport</keyword>
<feature type="transmembrane region" description="Helical" evidence="13">
    <location>
        <begin position="113"/>
        <end position="133"/>
    </location>
</feature>
<evidence type="ECO:0000256" key="6">
    <source>
        <dbReference type="ARBA" id="ARBA00022989"/>
    </source>
</evidence>
<evidence type="ECO:0000256" key="7">
    <source>
        <dbReference type="ARBA" id="ARBA00023053"/>
    </source>
</evidence>
<evidence type="ECO:0000256" key="5">
    <source>
        <dbReference type="ARBA" id="ARBA00022692"/>
    </source>
</evidence>
<evidence type="ECO:0000256" key="13">
    <source>
        <dbReference type="SAM" id="Phobius"/>
    </source>
</evidence>
<keyword evidence="3 12" id="KW-0813">Transport</keyword>
<protein>
    <submittedName>
        <fullName evidence="14">Uncharacterized protein</fullName>
    </submittedName>
</protein>
<comment type="subcellular location">
    <subcellularLocation>
        <location evidence="1">Membrane</location>
        <topology evidence="1">Multi-pass membrane protein</topology>
    </subcellularLocation>
</comment>
<keyword evidence="4 12" id="KW-0894">Sodium channel</keyword>
<feature type="transmembrane region" description="Helical" evidence="13">
    <location>
        <begin position="58"/>
        <end position="81"/>
    </location>
</feature>
<dbReference type="Proteomes" id="UP000837857">
    <property type="component" value="Chromosome 1"/>
</dbReference>
<dbReference type="PANTHER" id="PTHR11690">
    <property type="entry name" value="AMILORIDE-SENSITIVE SODIUM CHANNEL-RELATED"/>
    <property type="match status" value="1"/>
</dbReference>
<evidence type="ECO:0000256" key="8">
    <source>
        <dbReference type="ARBA" id="ARBA00023065"/>
    </source>
</evidence>
<sequence length="468" mass="54053">MVNYARNVRSRKKGAYAGGVESKINIFGGKWVEFCKRTDLHGFKYIVMEELNDVERGCWALAVGLSVICAAYFIIVAYRWYARNPIVTLSPIKSCSDILERCMWKNVMYHCELLFKPIFTVFNICCTFNYYAVEEREYDHKSNITHSYQPRHVASCGHQTALRVLLRTKQDDSYSTSMASTGSLVLIDNANNIPDMNSPFRLINPSTELLVAMSPERTYTTQGVKSFTTKERQCYYHDEVKIGDFRQYSFHNCIAYQNIDVIQKSCNCVPYYFPMRNRDLSHVCNFRDMECLEEVLKPKEVEQMPNSFSEENVQCLPECEHYDYPLETAQGNLATGLTFNGLSFTANVNLYNHSVLNVFFNDLVSTRYRRDVYLNWQNVLAAFGGLLSLMIGFTLISGFDFALFLTFRVFCDSVKWKLSCAGERSKEKRKLSKSSVIQVADYKTAAIRSNMKDDVVKRRSIYQNPIKY</sequence>
<keyword evidence="6 13" id="KW-1133">Transmembrane helix</keyword>
<evidence type="ECO:0000256" key="4">
    <source>
        <dbReference type="ARBA" id="ARBA00022461"/>
    </source>
</evidence>
<keyword evidence="10 12" id="KW-0739">Sodium transport</keyword>
<name>A0ABN8HNI0_9NEOP</name>
<feature type="non-terminal residue" evidence="14">
    <location>
        <position position="1"/>
    </location>
</feature>
<feature type="transmembrane region" description="Helical" evidence="13">
    <location>
        <begin position="379"/>
        <end position="405"/>
    </location>
</feature>
<keyword evidence="5 12" id="KW-0812">Transmembrane</keyword>
<evidence type="ECO:0000256" key="2">
    <source>
        <dbReference type="ARBA" id="ARBA00007193"/>
    </source>
</evidence>
<keyword evidence="7" id="KW-0915">Sodium</keyword>
<evidence type="ECO:0000256" key="3">
    <source>
        <dbReference type="ARBA" id="ARBA00022448"/>
    </source>
</evidence>
<comment type="similarity">
    <text evidence="2 12">Belongs to the amiloride-sensitive sodium channel (TC 1.A.6) family.</text>
</comment>
<dbReference type="Pfam" id="PF00858">
    <property type="entry name" value="ASC"/>
    <property type="match status" value="2"/>
</dbReference>
<evidence type="ECO:0000256" key="1">
    <source>
        <dbReference type="ARBA" id="ARBA00004141"/>
    </source>
</evidence>
<dbReference type="InterPro" id="IPR001873">
    <property type="entry name" value="ENaC"/>
</dbReference>
<keyword evidence="9 13" id="KW-0472">Membrane</keyword>
<dbReference type="EMBL" id="OW152813">
    <property type="protein sequence ID" value="CAH2034548.1"/>
    <property type="molecule type" value="Genomic_DNA"/>
</dbReference>
<evidence type="ECO:0000256" key="12">
    <source>
        <dbReference type="RuleBase" id="RU000679"/>
    </source>
</evidence>
<keyword evidence="11 12" id="KW-0407">Ion channel</keyword>
<evidence type="ECO:0000256" key="11">
    <source>
        <dbReference type="ARBA" id="ARBA00023303"/>
    </source>
</evidence>
<dbReference type="PANTHER" id="PTHR11690:SF237">
    <property type="entry name" value="PICKPOCKET 16-RELATED"/>
    <property type="match status" value="1"/>
</dbReference>
<evidence type="ECO:0000313" key="14">
    <source>
        <dbReference type="EMBL" id="CAH2034548.1"/>
    </source>
</evidence>
<accession>A0ABN8HNI0</accession>
<gene>
    <name evidence="14" type="ORF">IPOD504_LOCUS180</name>
</gene>
<evidence type="ECO:0000256" key="9">
    <source>
        <dbReference type="ARBA" id="ARBA00023136"/>
    </source>
</evidence>
<dbReference type="Gene3D" id="2.60.470.10">
    <property type="entry name" value="Acid-sensing ion channels like domains"/>
    <property type="match status" value="1"/>
</dbReference>
<reference evidence="14" key="1">
    <citation type="submission" date="2022-03" db="EMBL/GenBank/DDBJ databases">
        <authorList>
            <person name="Martin H S."/>
        </authorList>
    </citation>
    <scope>NUCLEOTIDE SEQUENCE</scope>
</reference>
<keyword evidence="15" id="KW-1185">Reference proteome</keyword>
<evidence type="ECO:0000256" key="10">
    <source>
        <dbReference type="ARBA" id="ARBA00023201"/>
    </source>
</evidence>
<organism evidence="14 15">
    <name type="scientific">Iphiclides podalirius</name>
    <name type="common">scarce swallowtail</name>
    <dbReference type="NCBI Taxonomy" id="110791"/>
    <lineage>
        <taxon>Eukaryota</taxon>
        <taxon>Metazoa</taxon>
        <taxon>Ecdysozoa</taxon>
        <taxon>Arthropoda</taxon>
        <taxon>Hexapoda</taxon>
        <taxon>Insecta</taxon>
        <taxon>Pterygota</taxon>
        <taxon>Neoptera</taxon>
        <taxon>Endopterygota</taxon>
        <taxon>Lepidoptera</taxon>
        <taxon>Glossata</taxon>
        <taxon>Ditrysia</taxon>
        <taxon>Papilionoidea</taxon>
        <taxon>Papilionidae</taxon>
        <taxon>Papilioninae</taxon>
        <taxon>Iphiclides</taxon>
    </lineage>
</organism>
<proteinExistence type="inferred from homology"/>